<keyword evidence="1" id="KW-0472">Membrane</keyword>
<feature type="transmembrane region" description="Helical" evidence="1">
    <location>
        <begin position="89"/>
        <end position="105"/>
    </location>
</feature>
<feature type="transmembrane region" description="Helical" evidence="1">
    <location>
        <begin position="168"/>
        <end position="188"/>
    </location>
</feature>
<feature type="transmembrane region" description="Helical" evidence="1">
    <location>
        <begin position="139"/>
        <end position="159"/>
    </location>
</feature>
<dbReference type="AlphaFoldDB" id="A0A844YC09"/>
<dbReference type="OrthoDB" id="7850915at2"/>
<keyword evidence="1" id="KW-1133">Transmembrane helix</keyword>
<keyword evidence="1" id="KW-0812">Transmembrane</keyword>
<protein>
    <submittedName>
        <fullName evidence="2">Uncharacterized protein</fullName>
    </submittedName>
</protein>
<evidence type="ECO:0000256" key="1">
    <source>
        <dbReference type="SAM" id="Phobius"/>
    </source>
</evidence>
<organism evidence="2 3">
    <name type="scientific">Qipengyuania oceanensis</name>
    <dbReference type="NCBI Taxonomy" id="1463597"/>
    <lineage>
        <taxon>Bacteria</taxon>
        <taxon>Pseudomonadati</taxon>
        <taxon>Pseudomonadota</taxon>
        <taxon>Alphaproteobacteria</taxon>
        <taxon>Sphingomonadales</taxon>
        <taxon>Erythrobacteraceae</taxon>
        <taxon>Qipengyuania</taxon>
    </lineage>
</organism>
<feature type="transmembrane region" description="Helical" evidence="1">
    <location>
        <begin position="28"/>
        <end position="45"/>
    </location>
</feature>
<reference evidence="2 3" key="1">
    <citation type="submission" date="2019-12" db="EMBL/GenBank/DDBJ databases">
        <title>Genomic-based taxomic classification of the family Erythrobacteraceae.</title>
        <authorList>
            <person name="Xu L."/>
        </authorList>
    </citation>
    <scope>NUCLEOTIDE SEQUENCE [LARGE SCALE GENOMIC DNA]</scope>
    <source>
        <strain evidence="2 3">MCCC 1A09965</strain>
    </source>
</reference>
<feature type="transmembrane region" description="Helical" evidence="1">
    <location>
        <begin position="65"/>
        <end position="82"/>
    </location>
</feature>
<evidence type="ECO:0000313" key="2">
    <source>
        <dbReference type="EMBL" id="MXO62526.1"/>
    </source>
</evidence>
<accession>A0A844YC09</accession>
<evidence type="ECO:0000313" key="3">
    <source>
        <dbReference type="Proteomes" id="UP000445582"/>
    </source>
</evidence>
<sequence>MIADTSAVRVGARWRSQLWLPRQFDQKILAIILLVEAGFVAAHVISGALLEKIPAALNIAHDGSLAEWFGYILMAGAALMMWRAYRREGVVLCLTFAVVLATVMLDDSLMIHENLGAVVAREVDLVSRLGPESKDAGELVIWITIALFLLPWGIAGVIFTPVAKWPSLFLLAALIVMLALFAVGIDFLHEPVCEAFAFHWCFQAFDIIEDGGEMLSEALIFAHVWKVFR</sequence>
<keyword evidence="3" id="KW-1185">Reference proteome</keyword>
<dbReference type="EMBL" id="WTYN01000001">
    <property type="protein sequence ID" value="MXO62526.1"/>
    <property type="molecule type" value="Genomic_DNA"/>
</dbReference>
<proteinExistence type="predicted"/>
<comment type="caution">
    <text evidence="2">The sequence shown here is derived from an EMBL/GenBank/DDBJ whole genome shotgun (WGS) entry which is preliminary data.</text>
</comment>
<name>A0A844YC09_9SPHN</name>
<dbReference type="RefSeq" id="WP_160672712.1">
    <property type="nucleotide sequence ID" value="NZ_WTYN01000001.1"/>
</dbReference>
<dbReference type="Proteomes" id="UP000445582">
    <property type="component" value="Unassembled WGS sequence"/>
</dbReference>
<gene>
    <name evidence="2" type="ORF">GRI48_05825</name>
</gene>